<dbReference type="EMBL" id="VZQQ01000001">
    <property type="protein sequence ID" value="MBC8745072.1"/>
    <property type="molecule type" value="Genomic_DNA"/>
</dbReference>
<gene>
    <name evidence="1" type="ORF">F6X42_00050</name>
</gene>
<reference evidence="1 2" key="1">
    <citation type="submission" date="2019-09" db="EMBL/GenBank/DDBJ databases">
        <title>Paraburkholderia podalyriae sp. nov., A South African Podalyria-associated rhizobium.</title>
        <authorList>
            <person name="Mavima L."/>
            <person name="Beukes C.W."/>
            <person name="Palmer M."/>
            <person name="De Meyer S.E."/>
            <person name="James E.K."/>
            <person name="Maluk M."/>
            <person name="Avontuur J.R."/>
            <person name="Chan W.Y."/>
            <person name="Venter S.N."/>
            <person name="Steenkamp E.T."/>
        </authorList>
    </citation>
    <scope>NUCLEOTIDE SEQUENCE [LARGE SCALE GENOMIC DNA]</scope>
    <source>
        <strain evidence="1 2">WC7.3b</strain>
    </source>
</reference>
<dbReference type="Proteomes" id="UP000736373">
    <property type="component" value="Unassembled WGS sequence"/>
</dbReference>
<dbReference type="RefSeq" id="WP_187632249.1">
    <property type="nucleotide sequence ID" value="NZ_VZQQ01000001.1"/>
</dbReference>
<comment type="caution">
    <text evidence="1">The sequence shown here is derived from an EMBL/GenBank/DDBJ whole genome shotgun (WGS) entry which is preliminary data.</text>
</comment>
<name>A0ABR7PFA5_9BURK</name>
<evidence type="ECO:0000313" key="1">
    <source>
        <dbReference type="EMBL" id="MBC8745072.1"/>
    </source>
</evidence>
<proteinExistence type="predicted"/>
<protein>
    <submittedName>
        <fullName evidence="1">Uncharacterized protein</fullName>
    </submittedName>
</protein>
<organism evidence="1 2">
    <name type="scientific">Paraburkholderia podalyriae</name>
    <dbReference type="NCBI Taxonomy" id="1938811"/>
    <lineage>
        <taxon>Bacteria</taxon>
        <taxon>Pseudomonadati</taxon>
        <taxon>Pseudomonadota</taxon>
        <taxon>Betaproteobacteria</taxon>
        <taxon>Burkholderiales</taxon>
        <taxon>Burkholderiaceae</taxon>
        <taxon>Paraburkholderia</taxon>
    </lineage>
</organism>
<accession>A0ABR7PFA5</accession>
<sequence>MDLLREDEKHRVPVAAQEIPTAFEEVIYGRRQRVSSQKVLGLVGGCNTLLLRRFSTPEPLRGRAAADCWRAFSPIPRKRGLLQINAACTVNG</sequence>
<evidence type="ECO:0000313" key="2">
    <source>
        <dbReference type="Proteomes" id="UP000736373"/>
    </source>
</evidence>
<keyword evidence="2" id="KW-1185">Reference proteome</keyword>